<dbReference type="AlphaFoldDB" id="C6TDC7"/>
<dbReference type="EMBL" id="BT095583">
    <property type="protein sequence ID" value="ACU19829.1"/>
    <property type="molecule type" value="mRNA"/>
</dbReference>
<proteinExistence type="evidence at transcript level"/>
<name>C6TDC7_SOYBN</name>
<reference evidence="1" key="1">
    <citation type="submission" date="2009-08" db="EMBL/GenBank/DDBJ databases">
        <authorList>
            <person name="Cheung F."/>
            <person name="Xiao Y."/>
            <person name="Chan A."/>
            <person name="Moskal W."/>
            <person name="Town C.D."/>
        </authorList>
    </citation>
    <scope>NUCLEOTIDE SEQUENCE</scope>
</reference>
<sequence>MHCLRLYMINQSLNLKHRTIGTNFPISCSLNSNATQFGHSSHKVGVENVGTGSKGINGVPRPWVREEDLVRGEEALSLLKVLVINIVEFTRSCWVHVDGNPRIHVSWAHLLQLGYVLLVQCWVHWGAVYSTGELAAVGESKGVCT</sequence>
<protein>
    <submittedName>
        <fullName evidence="1">Uncharacterized protein</fullName>
    </submittedName>
</protein>
<accession>C6TDC7</accession>
<evidence type="ECO:0000313" key="1">
    <source>
        <dbReference type="EMBL" id="ACU19829.1"/>
    </source>
</evidence>
<organism evidence="1">
    <name type="scientific">Glycine max</name>
    <name type="common">Soybean</name>
    <name type="synonym">Glycine hispida</name>
    <dbReference type="NCBI Taxonomy" id="3847"/>
    <lineage>
        <taxon>Eukaryota</taxon>
        <taxon>Viridiplantae</taxon>
        <taxon>Streptophyta</taxon>
        <taxon>Embryophyta</taxon>
        <taxon>Tracheophyta</taxon>
        <taxon>Spermatophyta</taxon>
        <taxon>Magnoliopsida</taxon>
        <taxon>eudicotyledons</taxon>
        <taxon>Gunneridae</taxon>
        <taxon>Pentapetalae</taxon>
        <taxon>rosids</taxon>
        <taxon>fabids</taxon>
        <taxon>Fabales</taxon>
        <taxon>Fabaceae</taxon>
        <taxon>Papilionoideae</taxon>
        <taxon>50 kb inversion clade</taxon>
        <taxon>NPAAA clade</taxon>
        <taxon>indigoferoid/millettioid clade</taxon>
        <taxon>Phaseoleae</taxon>
        <taxon>Glycine</taxon>
        <taxon>Glycine subgen. Soja</taxon>
    </lineage>
</organism>